<dbReference type="SMART" id="SM00233">
    <property type="entry name" value="PH"/>
    <property type="match status" value="1"/>
</dbReference>
<reference evidence="6" key="1">
    <citation type="journal article" date="2023" name="Commun. Biol.">
        <title>Genome analysis of Parmales, the sister group of diatoms, reveals the evolutionary specialization of diatoms from phago-mixotrophs to photoautotrophs.</title>
        <authorList>
            <person name="Ban H."/>
            <person name="Sato S."/>
            <person name="Yoshikawa S."/>
            <person name="Yamada K."/>
            <person name="Nakamura Y."/>
            <person name="Ichinomiya M."/>
            <person name="Sato N."/>
            <person name="Blanc-Mathieu R."/>
            <person name="Endo H."/>
            <person name="Kuwata A."/>
            <person name="Ogata H."/>
        </authorList>
    </citation>
    <scope>NUCLEOTIDE SEQUENCE [LARGE SCALE GENOMIC DNA]</scope>
    <source>
        <strain evidence="6">NIES 3699</strain>
    </source>
</reference>
<feature type="compositionally biased region" description="Low complexity" evidence="2">
    <location>
        <begin position="690"/>
        <end position="707"/>
    </location>
</feature>
<feature type="domain" description="EF-hand" evidence="4">
    <location>
        <begin position="913"/>
        <end position="948"/>
    </location>
</feature>
<dbReference type="SUPFAM" id="SSF50729">
    <property type="entry name" value="PH domain-like"/>
    <property type="match status" value="1"/>
</dbReference>
<dbReference type="PROSITE" id="PS50003">
    <property type="entry name" value="PH_DOMAIN"/>
    <property type="match status" value="1"/>
</dbReference>
<comment type="caution">
    <text evidence="5">The sequence shown here is derived from an EMBL/GenBank/DDBJ whole genome shotgun (WGS) entry which is preliminary data.</text>
</comment>
<feature type="compositionally biased region" description="Basic and acidic residues" evidence="2">
    <location>
        <begin position="535"/>
        <end position="556"/>
    </location>
</feature>
<feature type="region of interest" description="Disordered" evidence="2">
    <location>
        <begin position="638"/>
        <end position="713"/>
    </location>
</feature>
<gene>
    <name evidence="5" type="ORF">TrVE_jg13014</name>
</gene>
<sequence length="999" mass="111601">MALVFEEFGDGYNTSAKTPNPFALDKAMTSVVDPETIRYAISALQASYNTLRAAGAPPTQLNSLAINIKTMKDEMNRIMEERRKMSQLDDEIFGPGAVDDVHYDPNARGPRCTGRKLFAGVIEKFQRGDGGFSALWKRRWVVVEKGWLKCYASECRPEPATKHEPEEQPVIFISLTDKTTNIETQMSSAHRKKFGGNYSFAVTSKDMFGTRRSMTFNTPTDKDRLAWIDAIRRGIVVTKYGPTPSIFRAASKGEFKVLQRLITEKGKNVNATNRYGMTALSYAVITAARSAEVVSKGKVPEVPLPTAFQCVALLMSKGANPTQCNENGEDTFDVAKKATENYPRAKRLLFKLLDSSTYMAEGGAIWVEPESEAKLRRRIEMELNGIMVEDVMMNKEEGAGRVSQGLGSHGGPDDGLKNVSSHGSGGTRRVKMLYTSKKTVGQRVGYNPEDERGAVNRYLAERNLSREARNTPGFRQDALWPEHYRQGQEHMPLKANPKHLDQGRLRKDPENALVKFYRSGRDDQVYVDNPSNIPARERAKRDELKEEYLDTNEMRRREKSKSGRPSSAPMGGRSSSKTKSRPVSYGKDGKYKPGFWTTDLPEYGTYTKIMTTRPSTAATPRAVYSHGSYPGMFEAKDKEAAARQKPGGRQRPSSAGHNGRRSSSGKGSSSRPRSASASGRRVGSERRFVRTSSNANVRNTNTNQRRNMTSRRDKHVAIDRNLGVQVGRNAAPPARDSKMVGREWFGKQDHLPLRHSAKTQSFPEQHRAEEIERRLRFKPKNPTFGSHKDSGTKQLRHGFDGAYAGGEFLHDQPGGKIAVAGSAAAAAKAKHKYKPPIKNKEALAIIQNWHALGGSNIVSDFLGDSEHSAAISYDTLNDMFDAFRMIQKTHHADGDMISADALRRLLSTEAERMSEQELDKLMEEADRERTGFINFKQFCRTILDARLPHLPKGSSFGPDDDVVMATQRKRIAKERAEKQRREDLKKMGLDPDIVDVKAM</sequence>
<dbReference type="InterPro" id="IPR011992">
    <property type="entry name" value="EF-hand-dom_pair"/>
</dbReference>
<feature type="compositionally biased region" description="Low complexity" evidence="2">
    <location>
        <begin position="661"/>
        <end position="681"/>
    </location>
</feature>
<proteinExistence type="predicted"/>
<dbReference type="Pfam" id="PF00169">
    <property type="entry name" value="PH"/>
    <property type="match status" value="1"/>
</dbReference>
<dbReference type="Gene3D" id="1.10.238.10">
    <property type="entry name" value="EF-hand"/>
    <property type="match status" value="1"/>
</dbReference>
<keyword evidence="6" id="KW-1185">Reference proteome</keyword>
<dbReference type="Gene3D" id="2.30.29.30">
    <property type="entry name" value="Pleckstrin-homology domain (PH domain)/Phosphotyrosine-binding domain (PTB)"/>
    <property type="match status" value="1"/>
</dbReference>
<feature type="region of interest" description="Disordered" evidence="2">
    <location>
        <begin position="524"/>
        <end position="597"/>
    </location>
</feature>
<dbReference type="Proteomes" id="UP001165160">
    <property type="component" value="Unassembled WGS sequence"/>
</dbReference>
<dbReference type="InterPro" id="IPR036770">
    <property type="entry name" value="Ankyrin_rpt-contain_sf"/>
</dbReference>
<accession>A0A9W7CAU0</accession>
<dbReference type="InterPro" id="IPR011993">
    <property type="entry name" value="PH-like_dom_sf"/>
</dbReference>
<dbReference type="GO" id="GO:0005509">
    <property type="term" value="F:calcium ion binding"/>
    <property type="evidence" value="ECO:0007669"/>
    <property type="project" value="InterPro"/>
</dbReference>
<feature type="coiled-coil region" evidence="1">
    <location>
        <begin position="61"/>
        <end position="91"/>
    </location>
</feature>
<protein>
    <recommendedName>
        <fullName evidence="7">Calmodulin</fullName>
    </recommendedName>
</protein>
<evidence type="ECO:0000313" key="6">
    <source>
        <dbReference type="Proteomes" id="UP001165160"/>
    </source>
</evidence>
<evidence type="ECO:0000256" key="1">
    <source>
        <dbReference type="SAM" id="Coils"/>
    </source>
</evidence>
<feature type="region of interest" description="Disordered" evidence="2">
    <location>
        <begin position="401"/>
        <end position="429"/>
    </location>
</feature>
<dbReference type="SUPFAM" id="SSF48403">
    <property type="entry name" value="Ankyrin repeat"/>
    <property type="match status" value="1"/>
</dbReference>
<dbReference type="Gene3D" id="1.25.40.20">
    <property type="entry name" value="Ankyrin repeat-containing domain"/>
    <property type="match status" value="1"/>
</dbReference>
<feature type="domain" description="PH" evidence="3">
    <location>
        <begin position="115"/>
        <end position="236"/>
    </location>
</feature>
<evidence type="ECO:0000313" key="5">
    <source>
        <dbReference type="EMBL" id="GMI01304.1"/>
    </source>
</evidence>
<dbReference type="CDD" id="cd00051">
    <property type="entry name" value="EFh"/>
    <property type="match status" value="1"/>
</dbReference>
<dbReference type="EMBL" id="BRXX01000265">
    <property type="protein sequence ID" value="GMI01304.1"/>
    <property type="molecule type" value="Genomic_DNA"/>
</dbReference>
<dbReference type="AlphaFoldDB" id="A0A9W7CAU0"/>
<dbReference type="PROSITE" id="PS50222">
    <property type="entry name" value="EF_HAND_2"/>
    <property type="match status" value="1"/>
</dbReference>
<evidence type="ECO:0000256" key="2">
    <source>
        <dbReference type="SAM" id="MobiDB-lite"/>
    </source>
</evidence>
<dbReference type="InterPro" id="IPR001849">
    <property type="entry name" value="PH_domain"/>
</dbReference>
<evidence type="ECO:0000259" key="4">
    <source>
        <dbReference type="PROSITE" id="PS50222"/>
    </source>
</evidence>
<name>A0A9W7CAU0_9STRA</name>
<dbReference type="InterPro" id="IPR002048">
    <property type="entry name" value="EF_hand_dom"/>
</dbReference>
<evidence type="ECO:0008006" key="7">
    <source>
        <dbReference type="Google" id="ProtNLM"/>
    </source>
</evidence>
<keyword evidence="1" id="KW-0175">Coiled coil</keyword>
<dbReference type="Pfam" id="PF13637">
    <property type="entry name" value="Ank_4"/>
    <property type="match status" value="1"/>
</dbReference>
<organism evidence="5 6">
    <name type="scientific">Triparma verrucosa</name>
    <dbReference type="NCBI Taxonomy" id="1606542"/>
    <lineage>
        <taxon>Eukaryota</taxon>
        <taxon>Sar</taxon>
        <taxon>Stramenopiles</taxon>
        <taxon>Ochrophyta</taxon>
        <taxon>Bolidophyceae</taxon>
        <taxon>Parmales</taxon>
        <taxon>Triparmaceae</taxon>
        <taxon>Triparma</taxon>
    </lineage>
</organism>
<dbReference type="InterPro" id="IPR002110">
    <property type="entry name" value="Ankyrin_rpt"/>
</dbReference>
<dbReference type="SUPFAM" id="SSF47473">
    <property type="entry name" value="EF-hand"/>
    <property type="match status" value="1"/>
</dbReference>
<evidence type="ECO:0000259" key="3">
    <source>
        <dbReference type="PROSITE" id="PS50003"/>
    </source>
</evidence>